<feature type="compositionally biased region" description="Basic and acidic residues" evidence="1">
    <location>
        <begin position="188"/>
        <end position="207"/>
    </location>
</feature>
<sequence>AREREILHELSPSHHRPIPMSQHMSDCCSSHFVLDTERISAIYWDFNQRHASATGWIRRQDRWTFVYVNLRGDEKEYSVNAWAMRAFVEHNITIHDPNSKVITRPVGYDDFAQSFNDFTGSDLRFSFFEIGTERWSFNTQNPIPNFTDFQVRLEDLSTLPPGLVLVPIEEREFTTTSALETLMRQSKGRKDGQNRRDSKHRDEEARHGGGNGPARFSDIHSAAARERFAEYAILQNKRDEEDRARVRRERRLLEERQRKAASPGGPSNGVSDSGDHTGAMEGMQD</sequence>
<evidence type="ECO:0000313" key="2">
    <source>
        <dbReference type="EMBL" id="CAK5275195.1"/>
    </source>
</evidence>
<feature type="region of interest" description="Disordered" evidence="1">
    <location>
        <begin position="180"/>
        <end position="217"/>
    </location>
</feature>
<dbReference type="Proteomes" id="UP001295794">
    <property type="component" value="Unassembled WGS sequence"/>
</dbReference>
<evidence type="ECO:0000256" key="1">
    <source>
        <dbReference type="SAM" id="MobiDB-lite"/>
    </source>
</evidence>
<dbReference type="EMBL" id="CAVNYO010000405">
    <property type="protein sequence ID" value="CAK5275195.1"/>
    <property type="molecule type" value="Genomic_DNA"/>
</dbReference>
<keyword evidence="3" id="KW-1185">Reference proteome</keyword>
<dbReference type="AlphaFoldDB" id="A0AAD2HI26"/>
<comment type="caution">
    <text evidence="2">The sequence shown here is derived from an EMBL/GenBank/DDBJ whole genome shotgun (WGS) entry which is preliminary data.</text>
</comment>
<name>A0AAD2HI26_9AGAR</name>
<proteinExistence type="predicted"/>
<gene>
    <name evidence="2" type="ORF">MYCIT1_LOCUS22798</name>
</gene>
<protein>
    <submittedName>
        <fullName evidence="2">Uncharacterized protein</fullName>
    </submittedName>
</protein>
<reference evidence="2" key="1">
    <citation type="submission" date="2023-11" db="EMBL/GenBank/DDBJ databases">
        <authorList>
            <person name="De Vega J J."/>
            <person name="De Vega J J."/>
        </authorList>
    </citation>
    <scope>NUCLEOTIDE SEQUENCE</scope>
</reference>
<accession>A0AAD2HI26</accession>
<feature type="non-terminal residue" evidence="2">
    <location>
        <position position="1"/>
    </location>
</feature>
<feature type="region of interest" description="Disordered" evidence="1">
    <location>
        <begin position="237"/>
        <end position="285"/>
    </location>
</feature>
<evidence type="ECO:0000313" key="3">
    <source>
        <dbReference type="Proteomes" id="UP001295794"/>
    </source>
</evidence>
<organism evidence="2 3">
    <name type="scientific">Mycena citricolor</name>
    <dbReference type="NCBI Taxonomy" id="2018698"/>
    <lineage>
        <taxon>Eukaryota</taxon>
        <taxon>Fungi</taxon>
        <taxon>Dikarya</taxon>
        <taxon>Basidiomycota</taxon>
        <taxon>Agaricomycotina</taxon>
        <taxon>Agaricomycetes</taxon>
        <taxon>Agaricomycetidae</taxon>
        <taxon>Agaricales</taxon>
        <taxon>Marasmiineae</taxon>
        <taxon>Mycenaceae</taxon>
        <taxon>Mycena</taxon>
    </lineage>
</organism>